<dbReference type="InterPro" id="IPR002641">
    <property type="entry name" value="PNPLA_dom"/>
</dbReference>
<dbReference type="RefSeq" id="WP_061995943.1">
    <property type="nucleotide sequence ID" value="NZ_JAAGPU010000030.1"/>
</dbReference>
<evidence type="ECO:0000256" key="1">
    <source>
        <dbReference type="ARBA" id="ARBA00022801"/>
    </source>
</evidence>
<evidence type="ECO:0000256" key="3">
    <source>
        <dbReference type="ARBA" id="ARBA00023098"/>
    </source>
</evidence>
<dbReference type="GO" id="GO:0016787">
    <property type="term" value="F:hydrolase activity"/>
    <property type="evidence" value="ECO:0007669"/>
    <property type="project" value="UniProtKB-UniRule"/>
</dbReference>
<feature type="short sequence motif" description="GXSXG" evidence="4">
    <location>
        <begin position="38"/>
        <end position="42"/>
    </location>
</feature>
<evidence type="ECO:0000256" key="4">
    <source>
        <dbReference type="PROSITE-ProRule" id="PRU01161"/>
    </source>
</evidence>
<reference evidence="6 7" key="1">
    <citation type="submission" date="2020-02" db="EMBL/GenBank/DDBJ databases">
        <title>Genome assembly of a novel Clostridium senegalense strain.</title>
        <authorList>
            <person name="Gupta T.B."/>
            <person name="Jauregui R."/>
            <person name="Maclean P."/>
            <person name="Nawarathana A."/>
            <person name="Brightwell G."/>
        </authorList>
    </citation>
    <scope>NUCLEOTIDE SEQUENCE [LARGE SCALE GENOMIC DNA]</scope>
    <source>
        <strain evidence="6 7">AGRFS4</strain>
    </source>
</reference>
<organism evidence="6 7">
    <name type="scientific">Clostridium senegalense</name>
    <dbReference type="NCBI Taxonomy" id="1465809"/>
    <lineage>
        <taxon>Bacteria</taxon>
        <taxon>Bacillati</taxon>
        <taxon>Bacillota</taxon>
        <taxon>Clostridia</taxon>
        <taxon>Eubacteriales</taxon>
        <taxon>Clostridiaceae</taxon>
        <taxon>Clostridium</taxon>
    </lineage>
</organism>
<keyword evidence="3 4" id="KW-0443">Lipid metabolism</keyword>
<dbReference type="PROSITE" id="PS51635">
    <property type="entry name" value="PNPLA"/>
    <property type="match status" value="1"/>
</dbReference>
<keyword evidence="2 4" id="KW-0442">Lipid degradation</keyword>
<dbReference type="PANTHER" id="PTHR14226">
    <property type="entry name" value="NEUROPATHY TARGET ESTERASE/SWISS CHEESE D.MELANOGASTER"/>
    <property type="match status" value="1"/>
</dbReference>
<evidence type="ECO:0000259" key="5">
    <source>
        <dbReference type="PROSITE" id="PS51635"/>
    </source>
</evidence>
<gene>
    <name evidence="6" type="ORF">G3M99_14180</name>
</gene>
<dbReference type="InterPro" id="IPR050301">
    <property type="entry name" value="NTE"/>
</dbReference>
<dbReference type="Gene3D" id="3.40.1090.10">
    <property type="entry name" value="Cytosolic phospholipase A2 catalytic domain"/>
    <property type="match status" value="2"/>
</dbReference>
<dbReference type="AlphaFoldDB" id="A0A6M0H5H9"/>
<keyword evidence="1 4" id="KW-0378">Hydrolase</keyword>
<protein>
    <submittedName>
        <fullName evidence="6">Patatin-like phospholipase family protein</fullName>
    </submittedName>
</protein>
<dbReference type="InterPro" id="IPR016035">
    <property type="entry name" value="Acyl_Trfase/lysoPLipase"/>
</dbReference>
<proteinExistence type="predicted"/>
<dbReference type="CDD" id="cd07209">
    <property type="entry name" value="Pat_hypo_Ecoli_Z1214_like"/>
    <property type="match status" value="1"/>
</dbReference>
<accession>A0A6M0H5H9</accession>
<name>A0A6M0H5H9_9CLOT</name>
<feature type="short sequence motif" description="GXGXXG" evidence="4">
    <location>
        <begin position="9"/>
        <end position="14"/>
    </location>
</feature>
<dbReference type="Pfam" id="PF01734">
    <property type="entry name" value="Patatin"/>
    <property type="match status" value="1"/>
</dbReference>
<feature type="domain" description="PNPLA" evidence="5">
    <location>
        <begin position="5"/>
        <end position="195"/>
    </location>
</feature>
<dbReference type="SUPFAM" id="SSF52151">
    <property type="entry name" value="FabD/lysophospholipase-like"/>
    <property type="match status" value="1"/>
</dbReference>
<evidence type="ECO:0000313" key="7">
    <source>
        <dbReference type="Proteomes" id="UP000481872"/>
    </source>
</evidence>
<evidence type="ECO:0000256" key="2">
    <source>
        <dbReference type="ARBA" id="ARBA00022963"/>
    </source>
</evidence>
<dbReference type="GO" id="GO:0016042">
    <property type="term" value="P:lipid catabolic process"/>
    <property type="evidence" value="ECO:0007669"/>
    <property type="project" value="UniProtKB-UniRule"/>
</dbReference>
<dbReference type="EMBL" id="JAAGPU010000030">
    <property type="protein sequence ID" value="NEU05980.1"/>
    <property type="molecule type" value="Genomic_DNA"/>
</dbReference>
<keyword evidence="7" id="KW-1185">Reference proteome</keyword>
<dbReference type="PANTHER" id="PTHR14226:SF29">
    <property type="entry name" value="NEUROPATHY TARGET ESTERASE SWS"/>
    <property type="match status" value="1"/>
</dbReference>
<feature type="active site" description="Proton acceptor" evidence="4">
    <location>
        <position position="182"/>
    </location>
</feature>
<feature type="active site" description="Nucleophile" evidence="4">
    <location>
        <position position="40"/>
    </location>
</feature>
<evidence type="ECO:0000313" key="6">
    <source>
        <dbReference type="EMBL" id="NEU05980.1"/>
    </source>
</evidence>
<feature type="short sequence motif" description="DGA/G" evidence="4">
    <location>
        <begin position="182"/>
        <end position="184"/>
    </location>
</feature>
<dbReference type="Proteomes" id="UP000481872">
    <property type="component" value="Unassembled WGS sequence"/>
</dbReference>
<sequence length="319" mass="35633">MKIGMVLAGGGAKGAYQIGVWKALKELEIDKYINIISGTSIGALNAVLFMQNDLELAENMWRNITKEKILPINDKDLTKKGILLALGLKNIAFIKKHMPKVIVGGNISRDGLIEVMEEINFDLIKSSNKNCYVACTEVSTLMPKYFYINNREKEDIKKILLATSALPMIYECEEIEYTQYLDGGIVDNLPIQPVYGEGCDLIILVHLSKENMVNKSAFPNTSIINIVPSVIEEGVLGGTLDFTVEGAQKRIKLGYEDTINIFNPIMNLTRFIEDKSIVRKINVDSDVLEKNNNPNKINKIIGNVKNILGMYEKNNNSDV</sequence>
<comment type="caution">
    <text evidence="6">The sequence shown here is derived from an EMBL/GenBank/DDBJ whole genome shotgun (WGS) entry which is preliminary data.</text>
</comment>